<gene>
    <name evidence="9" type="primary">yvbV</name>
    <name evidence="9" type="ORF">PBLR_12405</name>
</gene>
<feature type="transmembrane region" description="Helical" evidence="7">
    <location>
        <begin position="146"/>
        <end position="169"/>
    </location>
</feature>
<feature type="domain" description="EamA" evidence="8">
    <location>
        <begin position="10"/>
        <end position="139"/>
    </location>
</feature>
<keyword evidence="4 7" id="KW-0812">Transmembrane</keyword>
<dbReference type="RefSeq" id="WP_138185957.1">
    <property type="nucleotide sequence ID" value="NZ_LS992241.1"/>
</dbReference>
<dbReference type="Proteomes" id="UP000304148">
    <property type="component" value="Chromosome"/>
</dbReference>
<feature type="transmembrane region" description="Helical" evidence="7">
    <location>
        <begin position="268"/>
        <end position="286"/>
    </location>
</feature>
<feature type="domain" description="EamA" evidence="8">
    <location>
        <begin position="150"/>
        <end position="285"/>
    </location>
</feature>
<feature type="transmembrane region" description="Helical" evidence="7">
    <location>
        <begin position="212"/>
        <end position="231"/>
    </location>
</feature>
<evidence type="ECO:0000256" key="1">
    <source>
        <dbReference type="ARBA" id="ARBA00004651"/>
    </source>
</evidence>
<comment type="subcellular location">
    <subcellularLocation>
        <location evidence="1">Cell membrane</location>
        <topology evidence="1">Multi-pass membrane protein</topology>
    </subcellularLocation>
</comment>
<evidence type="ECO:0000256" key="4">
    <source>
        <dbReference type="ARBA" id="ARBA00022692"/>
    </source>
</evidence>
<dbReference type="GO" id="GO:0005886">
    <property type="term" value="C:plasma membrane"/>
    <property type="evidence" value="ECO:0007669"/>
    <property type="project" value="UniProtKB-SubCell"/>
</dbReference>
<dbReference type="InterPro" id="IPR050638">
    <property type="entry name" value="AA-Vitamin_Transporters"/>
</dbReference>
<evidence type="ECO:0000256" key="7">
    <source>
        <dbReference type="SAM" id="Phobius"/>
    </source>
</evidence>
<evidence type="ECO:0000256" key="5">
    <source>
        <dbReference type="ARBA" id="ARBA00022989"/>
    </source>
</evidence>
<evidence type="ECO:0000256" key="6">
    <source>
        <dbReference type="ARBA" id="ARBA00023136"/>
    </source>
</evidence>
<feature type="transmembrane region" description="Helical" evidence="7">
    <location>
        <begin position="67"/>
        <end position="85"/>
    </location>
</feature>
<dbReference type="SUPFAM" id="SSF103481">
    <property type="entry name" value="Multidrug resistance efflux transporter EmrE"/>
    <property type="match status" value="2"/>
</dbReference>
<sequence length="309" mass="34105">MGKVFTKSTCALLLLVFIWGGSWPIYKMAVPYTPPLLFAGMRTVIGGLILAALIYKMRNRIKWRENWSKYCISAFFNTILFFGLQTVGLSYLPGGLFSVLVYFQPVLLGLFAWISLGENMSLFKIMGMIIGFIGIVVVSVDGLTVHVSSIGVVLGLLVAFSWALGVVYVKKVSSEVDAFWMVSLQFIIGGVILIGTGTIVENWSAIEWNGKYLVGLGYGSTFGIPLAYIIYYKLIHAGEASKVGTFTFLVPIIAVIISTVFFDEPVTYRLVVGLLLVGVSIYFVNYRGNKVNASLFNRAQEKCNTKDVR</sequence>
<dbReference type="PANTHER" id="PTHR32322:SF18">
    <property type="entry name" value="S-ADENOSYLMETHIONINE_S-ADENOSYLHOMOCYSTEINE TRANSPORTER"/>
    <property type="match status" value="1"/>
</dbReference>
<comment type="similarity">
    <text evidence="2">Belongs to the EamA transporter family.</text>
</comment>
<dbReference type="InterPro" id="IPR000620">
    <property type="entry name" value="EamA_dom"/>
</dbReference>
<evidence type="ECO:0000256" key="3">
    <source>
        <dbReference type="ARBA" id="ARBA00022475"/>
    </source>
</evidence>
<feature type="transmembrane region" description="Helical" evidence="7">
    <location>
        <begin position="178"/>
        <end position="200"/>
    </location>
</feature>
<reference evidence="10" key="1">
    <citation type="submission" date="2018-08" db="EMBL/GenBank/DDBJ databases">
        <authorList>
            <person name="Chevrot R."/>
        </authorList>
    </citation>
    <scope>NUCLEOTIDE SEQUENCE [LARGE SCALE GENOMIC DNA]</scope>
</reference>
<evidence type="ECO:0000313" key="10">
    <source>
        <dbReference type="Proteomes" id="UP000304148"/>
    </source>
</evidence>
<evidence type="ECO:0000313" key="9">
    <source>
        <dbReference type="EMBL" id="SYX83983.1"/>
    </source>
</evidence>
<organism evidence="9 10">
    <name type="scientific">Paenibacillus alvei</name>
    <name type="common">Bacillus alvei</name>
    <dbReference type="NCBI Taxonomy" id="44250"/>
    <lineage>
        <taxon>Bacteria</taxon>
        <taxon>Bacillati</taxon>
        <taxon>Bacillota</taxon>
        <taxon>Bacilli</taxon>
        <taxon>Bacillales</taxon>
        <taxon>Paenibacillaceae</taxon>
        <taxon>Paenibacillus</taxon>
    </lineage>
</organism>
<dbReference type="EMBL" id="LS992241">
    <property type="protein sequence ID" value="SYX83983.1"/>
    <property type="molecule type" value="Genomic_DNA"/>
</dbReference>
<dbReference type="PANTHER" id="PTHR32322">
    <property type="entry name" value="INNER MEMBRANE TRANSPORTER"/>
    <property type="match status" value="1"/>
</dbReference>
<feature type="transmembrane region" description="Helical" evidence="7">
    <location>
        <begin position="91"/>
        <end position="114"/>
    </location>
</feature>
<feature type="transmembrane region" description="Helical" evidence="7">
    <location>
        <begin position="37"/>
        <end position="55"/>
    </location>
</feature>
<evidence type="ECO:0000256" key="2">
    <source>
        <dbReference type="ARBA" id="ARBA00007362"/>
    </source>
</evidence>
<dbReference type="Pfam" id="PF00892">
    <property type="entry name" value="EamA"/>
    <property type="match status" value="2"/>
</dbReference>
<dbReference type="AlphaFoldDB" id="A0A383RB17"/>
<feature type="transmembrane region" description="Helical" evidence="7">
    <location>
        <begin position="243"/>
        <end position="262"/>
    </location>
</feature>
<protein>
    <submittedName>
        <fullName evidence="9">Uncharacterized transporter YvbV</fullName>
    </submittedName>
</protein>
<keyword evidence="6 7" id="KW-0472">Membrane</keyword>
<name>A0A383RB17_PAEAL</name>
<keyword evidence="3" id="KW-1003">Cell membrane</keyword>
<proteinExistence type="inferred from homology"/>
<dbReference type="InterPro" id="IPR037185">
    <property type="entry name" value="EmrE-like"/>
</dbReference>
<keyword evidence="5 7" id="KW-1133">Transmembrane helix</keyword>
<accession>A0A383RB17</accession>
<evidence type="ECO:0000259" key="8">
    <source>
        <dbReference type="Pfam" id="PF00892"/>
    </source>
</evidence>
<feature type="transmembrane region" description="Helical" evidence="7">
    <location>
        <begin position="121"/>
        <end position="140"/>
    </location>
</feature>